<dbReference type="PROSITE" id="PS50043">
    <property type="entry name" value="HTH_LUXR_2"/>
    <property type="match status" value="1"/>
</dbReference>
<evidence type="ECO:0000313" key="5">
    <source>
        <dbReference type="EMBL" id="PWV99916.1"/>
    </source>
</evidence>
<evidence type="ECO:0000313" key="6">
    <source>
        <dbReference type="Proteomes" id="UP000246352"/>
    </source>
</evidence>
<keyword evidence="6" id="KW-1185">Reference proteome</keyword>
<evidence type="ECO:0000256" key="1">
    <source>
        <dbReference type="ARBA" id="ARBA00023015"/>
    </source>
</evidence>
<evidence type="ECO:0000259" key="4">
    <source>
        <dbReference type="PROSITE" id="PS50043"/>
    </source>
</evidence>
<dbReference type="PANTHER" id="PTHR44688:SF16">
    <property type="entry name" value="DNA-BINDING TRANSCRIPTIONAL ACTIVATOR DEVR_DOSR"/>
    <property type="match status" value="1"/>
</dbReference>
<dbReference type="RefSeq" id="WP_110032191.1">
    <property type="nucleotide sequence ID" value="NZ_QGTR01000003.1"/>
</dbReference>
<comment type="caution">
    <text evidence="5">The sequence shown here is derived from an EMBL/GenBank/DDBJ whole genome shotgun (WGS) entry which is preliminary data.</text>
</comment>
<proteinExistence type="predicted"/>
<dbReference type="Gene3D" id="1.10.10.10">
    <property type="entry name" value="Winged helix-like DNA-binding domain superfamily/Winged helix DNA-binding domain"/>
    <property type="match status" value="1"/>
</dbReference>
<dbReference type="PANTHER" id="PTHR44688">
    <property type="entry name" value="DNA-BINDING TRANSCRIPTIONAL ACTIVATOR DEVR_DOSR"/>
    <property type="match status" value="1"/>
</dbReference>
<accession>A0A317PLK2</accession>
<dbReference type="AlphaFoldDB" id="A0A317PLK2"/>
<dbReference type="InterPro" id="IPR036388">
    <property type="entry name" value="WH-like_DNA-bd_sf"/>
</dbReference>
<dbReference type="CDD" id="cd06170">
    <property type="entry name" value="LuxR_C_like"/>
    <property type="match status" value="1"/>
</dbReference>
<keyword evidence="3" id="KW-0804">Transcription</keyword>
<sequence length="263" mass="29479">MDRSWIAAAGGMIAAIGSDQFPPALSGMLRQVAAFDFTVIFGYRGSARPIDLYDDFPTGKRRIFVTDYQEGPYLLDPFFLASALPVKPGLYRMKDLAPDRFYQGEYFRTYYVRTGLAEEIGYFIDLPGSAMAVVSLMRAERPFTAREIAALDSVRPIVEAGIRGNWAELSATFSQVPEESGQSRIQSHIEHAFQTFGDAILTPREREVVEYTLKGHSAEAAGRIMSISSGTVRIHRRNIYAKLRIRSQGELFSRFIHTLMDNG</sequence>
<reference evidence="5 6" key="1">
    <citation type="submission" date="2018-05" db="EMBL/GenBank/DDBJ databases">
        <title>Genomic Encyclopedia of Type Strains, Phase IV (KMG-IV): sequencing the most valuable type-strain genomes for metagenomic binning, comparative biology and taxonomic classification.</title>
        <authorList>
            <person name="Goeker M."/>
        </authorList>
    </citation>
    <scope>NUCLEOTIDE SEQUENCE [LARGE SCALE GENOMIC DNA]</scope>
    <source>
        <strain evidence="5 6">DSM 16791</strain>
    </source>
</reference>
<dbReference type="InterPro" id="IPR000792">
    <property type="entry name" value="Tscrpt_reg_LuxR_C"/>
</dbReference>
<evidence type="ECO:0000256" key="2">
    <source>
        <dbReference type="ARBA" id="ARBA00023125"/>
    </source>
</evidence>
<keyword evidence="1" id="KW-0805">Transcription regulation</keyword>
<dbReference type="InterPro" id="IPR016032">
    <property type="entry name" value="Sig_transdc_resp-reg_C-effctor"/>
</dbReference>
<dbReference type="PRINTS" id="PR00038">
    <property type="entry name" value="HTHLUXR"/>
</dbReference>
<dbReference type="GO" id="GO:0006355">
    <property type="term" value="P:regulation of DNA-templated transcription"/>
    <property type="evidence" value="ECO:0007669"/>
    <property type="project" value="InterPro"/>
</dbReference>
<dbReference type="Proteomes" id="UP000246352">
    <property type="component" value="Unassembled WGS sequence"/>
</dbReference>
<evidence type="ECO:0000256" key="3">
    <source>
        <dbReference type="ARBA" id="ARBA00023163"/>
    </source>
</evidence>
<dbReference type="OrthoDB" id="343383at2"/>
<dbReference type="SMART" id="SM00421">
    <property type="entry name" value="HTH_LUXR"/>
    <property type="match status" value="1"/>
</dbReference>
<name>A0A317PLK2_9HYPH</name>
<organism evidence="5 6">
    <name type="scientific">Hoeflea marina</name>
    <dbReference type="NCBI Taxonomy" id="274592"/>
    <lineage>
        <taxon>Bacteria</taxon>
        <taxon>Pseudomonadati</taxon>
        <taxon>Pseudomonadota</taxon>
        <taxon>Alphaproteobacteria</taxon>
        <taxon>Hyphomicrobiales</taxon>
        <taxon>Rhizobiaceae</taxon>
        <taxon>Hoeflea</taxon>
    </lineage>
</organism>
<keyword evidence="2 5" id="KW-0238">DNA-binding</keyword>
<protein>
    <submittedName>
        <fullName evidence="5">DNA-binding CsgD family transcriptional regulator</fullName>
    </submittedName>
</protein>
<gene>
    <name evidence="5" type="ORF">DFR52_103115</name>
</gene>
<dbReference type="Pfam" id="PF00196">
    <property type="entry name" value="GerE"/>
    <property type="match status" value="1"/>
</dbReference>
<feature type="domain" description="HTH luxR-type" evidence="4">
    <location>
        <begin position="194"/>
        <end position="259"/>
    </location>
</feature>
<dbReference type="EMBL" id="QGTR01000003">
    <property type="protein sequence ID" value="PWV99916.1"/>
    <property type="molecule type" value="Genomic_DNA"/>
</dbReference>
<dbReference type="SUPFAM" id="SSF46894">
    <property type="entry name" value="C-terminal effector domain of the bipartite response regulators"/>
    <property type="match status" value="1"/>
</dbReference>
<dbReference type="GO" id="GO:0003677">
    <property type="term" value="F:DNA binding"/>
    <property type="evidence" value="ECO:0007669"/>
    <property type="project" value="UniProtKB-KW"/>
</dbReference>